<evidence type="ECO:0000313" key="1">
    <source>
        <dbReference type="EMBL" id="MED6135655.1"/>
    </source>
</evidence>
<evidence type="ECO:0000313" key="2">
    <source>
        <dbReference type="Proteomes" id="UP001341840"/>
    </source>
</evidence>
<dbReference type="EMBL" id="JASCZI010060736">
    <property type="protein sequence ID" value="MED6135655.1"/>
    <property type="molecule type" value="Genomic_DNA"/>
</dbReference>
<comment type="caution">
    <text evidence="1">The sequence shown here is derived from an EMBL/GenBank/DDBJ whole genome shotgun (WGS) entry which is preliminary data.</text>
</comment>
<protein>
    <submittedName>
        <fullName evidence="1">Uncharacterized protein</fullName>
    </submittedName>
</protein>
<dbReference type="Proteomes" id="UP001341840">
    <property type="component" value="Unassembled WGS sequence"/>
</dbReference>
<accession>A0ABU6SGY4</accession>
<keyword evidence="2" id="KW-1185">Reference proteome</keyword>
<proteinExistence type="predicted"/>
<sequence length="111" mass="11397">MCQFRSCARRGAWPVRATTEIESLIASARAEDAAMVAGEDNADDGGVREGLVDLKGRTCSVGEDGGYVFTLQRLHKDVCALAGLAGGKGRDGWCDGGGVVVAEGGCSSGLF</sequence>
<name>A0ABU6SGY4_9FABA</name>
<gene>
    <name evidence="1" type="ORF">PIB30_048697</name>
</gene>
<reference evidence="1 2" key="1">
    <citation type="journal article" date="2023" name="Plants (Basel)">
        <title>Bridging the Gap: Combining Genomics and Transcriptomics Approaches to Understand Stylosanthes scabra, an Orphan Legume from the Brazilian Caatinga.</title>
        <authorList>
            <person name="Ferreira-Neto J.R.C."/>
            <person name="da Silva M.D."/>
            <person name="Binneck E."/>
            <person name="de Melo N.F."/>
            <person name="da Silva R.H."/>
            <person name="de Melo A.L.T.M."/>
            <person name="Pandolfi V."/>
            <person name="Bustamante F.O."/>
            <person name="Brasileiro-Vidal A.C."/>
            <person name="Benko-Iseppon A.M."/>
        </authorList>
    </citation>
    <scope>NUCLEOTIDE SEQUENCE [LARGE SCALE GENOMIC DNA]</scope>
    <source>
        <tissue evidence="1">Leaves</tissue>
    </source>
</reference>
<organism evidence="1 2">
    <name type="scientific">Stylosanthes scabra</name>
    <dbReference type="NCBI Taxonomy" id="79078"/>
    <lineage>
        <taxon>Eukaryota</taxon>
        <taxon>Viridiplantae</taxon>
        <taxon>Streptophyta</taxon>
        <taxon>Embryophyta</taxon>
        <taxon>Tracheophyta</taxon>
        <taxon>Spermatophyta</taxon>
        <taxon>Magnoliopsida</taxon>
        <taxon>eudicotyledons</taxon>
        <taxon>Gunneridae</taxon>
        <taxon>Pentapetalae</taxon>
        <taxon>rosids</taxon>
        <taxon>fabids</taxon>
        <taxon>Fabales</taxon>
        <taxon>Fabaceae</taxon>
        <taxon>Papilionoideae</taxon>
        <taxon>50 kb inversion clade</taxon>
        <taxon>dalbergioids sensu lato</taxon>
        <taxon>Dalbergieae</taxon>
        <taxon>Pterocarpus clade</taxon>
        <taxon>Stylosanthes</taxon>
    </lineage>
</organism>